<feature type="region of interest" description="Disordered" evidence="9">
    <location>
        <begin position="1096"/>
        <end position="1131"/>
    </location>
</feature>
<dbReference type="Gene3D" id="2.30.29.30">
    <property type="entry name" value="Pleckstrin-homology domain (PH domain)/Phosphotyrosine-binding domain (PTB)"/>
    <property type="match status" value="1"/>
</dbReference>
<feature type="region of interest" description="Disordered" evidence="9">
    <location>
        <begin position="969"/>
        <end position="1055"/>
    </location>
</feature>
<dbReference type="Gene3D" id="3.90.190.10">
    <property type="entry name" value="Protein tyrosine phosphatase superfamily"/>
    <property type="match status" value="1"/>
</dbReference>
<keyword evidence="5" id="KW-0904">Protein phosphatase</keyword>
<dbReference type="InterPro" id="IPR011993">
    <property type="entry name" value="PH-like_dom_sf"/>
</dbReference>
<reference evidence="13 14" key="1">
    <citation type="submission" date="2015-08" db="EMBL/GenBank/DDBJ databases">
        <title>The genome of the Asian arowana (Scleropages formosus).</title>
        <authorList>
            <person name="Tan M.H."/>
            <person name="Gan H.M."/>
            <person name="Croft L.J."/>
            <person name="Austin C.M."/>
        </authorList>
    </citation>
    <scope>NUCLEOTIDE SEQUENCE [LARGE SCALE GENOMIC DNA]</scope>
    <source>
        <strain evidence="13">Aro1</strain>
    </source>
</reference>
<feature type="compositionally biased region" description="Polar residues" evidence="9">
    <location>
        <begin position="830"/>
        <end position="839"/>
    </location>
</feature>
<dbReference type="InterPro" id="IPR014020">
    <property type="entry name" value="Tensin_C2-dom"/>
</dbReference>
<dbReference type="SUPFAM" id="SSF52799">
    <property type="entry name" value="(Phosphotyrosine protein) phosphatases II"/>
    <property type="match status" value="1"/>
</dbReference>
<dbReference type="PANTHER" id="PTHR45734:SF1">
    <property type="entry name" value="TENSIN-2"/>
    <property type="match status" value="1"/>
</dbReference>
<dbReference type="InterPro" id="IPR006020">
    <property type="entry name" value="PTB/PI_dom"/>
</dbReference>
<dbReference type="PROSITE" id="PS51181">
    <property type="entry name" value="PPASE_TENSIN"/>
    <property type="match status" value="1"/>
</dbReference>
<keyword evidence="7 8" id="KW-0727">SH2 domain</keyword>
<feature type="domain" description="SH2" evidence="10">
    <location>
        <begin position="1159"/>
        <end position="1268"/>
    </location>
</feature>
<evidence type="ECO:0000259" key="10">
    <source>
        <dbReference type="PROSITE" id="PS50001"/>
    </source>
</evidence>
<dbReference type="SUPFAM" id="SSF50729">
    <property type="entry name" value="PH domain-like"/>
    <property type="match status" value="1"/>
</dbReference>
<keyword evidence="4" id="KW-0378">Hydrolase</keyword>
<evidence type="ECO:0000313" key="14">
    <source>
        <dbReference type="Proteomes" id="UP000034805"/>
    </source>
</evidence>
<dbReference type="Pfam" id="PF10409">
    <property type="entry name" value="PTEN_C2"/>
    <property type="match status" value="1"/>
</dbReference>
<dbReference type="Proteomes" id="UP000034805">
    <property type="component" value="Unassembled WGS sequence"/>
</dbReference>
<name>A0A0P7UIY4_SCLFO</name>
<dbReference type="SUPFAM" id="SSF55550">
    <property type="entry name" value="SH2 domain"/>
    <property type="match status" value="1"/>
</dbReference>
<dbReference type="InterPro" id="IPR036860">
    <property type="entry name" value="SH2_dom_sf"/>
</dbReference>
<dbReference type="Gene3D" id="2.60.40.1110">
    <property type="match status" value="1"/>
</dbReference>
<comment type="caution">
    <text evidence="13">The sequence shown here is derived from an EMBL/GenBank/DDBJ whole genome shotgun (WGS) entry which is preliminary data.</text>
</comment>
<feature type="compositionally biased region" description="Polar residues" evidence="9">
    <location>
        <begin position="1043"/>
        <end position="1055"/>
    </location>
</feature>
<dbReference type="SMART" id="SM00252">
    <property type="entry name" value="SH2"/>
    <property type="match status" value="1"/>
</dbReference>
<feature type="region of interest" description="Disordered" evidence="9">
    <location>
        <begin position="775"/>
        <end position="845"/>
    </location>
</feature>
<evidence type="ECO:0000256" key="6">
    <source>
        <dbReference type="ARBA" id="ARBA00022949"/>
    </source>
</evidence>
<accession>A0A0P7UIY4</accession>
<dbReference type="SMART" id="SM01326">
    <property type="entry name" value="PTEN_C2"/>
    <property type="match status" value="1"/>
</dbReference>
<dbReference type="InterPro" id="IPR029023">
    <property type="entry name" value="Tensin_phosphatase"/>
</dbReference>
<dbReference type="InterPro" id="IPR033929">
    <property type="entry name" value="Tensin_PTB"/>
</dbReference>
<evidence type="ECO:0000256" key="8">
    <source>
        <dbReference type="PROSITE-ProRule" id="PRU00191"/>
    </source>
</evidence>
<dbReference type="Pfam" id="PF00017">
    <property type="entry name" value="SH2"/>
    <property type="match status" value="1"/>
</dbReference>
<feature type="compositionally biased region" description="Polar residues" evidence="9">
    <location>
        <begin position="424"/>
        <end position="434"/>
    </location>
</feature>
<feature type="compositionally biased region" description="Polar residues" evidence="9">
    <location>
        <begin position="794"/>
        <end position="823"/>
    </location>
</feature>
<dbReference type="InterPro" id="IPR035012">
    <property type="entry name" value="Tensin-like_SH2"/>
</dbReference>
<evidence type="ECO:0000256" key="7">
    <source>
        <dbReference type="ARBA" id="ARBA00022999"/>
    </source>
</evidence>
<gene>
    <name evidence="13" type="ORF">Z043_111314</name>
</gene>
<evidence type="ECO:0000313" key="13">
    <source>
        <dbReference type="EMBL" id="KPP69896.1"/>
    </source>
</evidence>
<evidence type="ECO:0000256" key="9">
    <source>
        <dbReference type="SAM" id="MobiDB-lite"/>
    </source>
</evidence>
<dbReference type="PROSITE" id="PS50001">
    <property type="entry name" value="SH2"/>
    <property type="match status" value="1"/>
</dbReference>
<dbReference type="SMART" id="SM00462">
    <property type="entry name" value="PTB"/>
    <property type="match status" value="1"/>
</dbReference>
<keyword evidence="6" id="KW-0965">Cell junction</keyword>
<feature type="domain" description="C2 tensin-type" evidence="12">
    <location>
        <begin position="188"/>
        <end position="317"/>
    </location>
</feature>
<evidence type="ECO:0000256" key="2">
    <source>
        <dbReference type="ARBA" id="ARBA00007881"/>
    </source>
</evidence>
<dbReference type="InterPro" id="IPR051484">
    <property type="entry name" value="Tensin_PTEN_phosphatase"/>
</dbReference>
<organism evidence="13 14">
    <name type="scientific">Scleropages formosus</name>
    <name type="common">Asian bonytongue</name>
    <name type="synonym">Osteoglossum formosum</name>
    <dbReference type="NCBI Taxonomy" id="113540"/>
    <lineage>
        <taxon>Eukaryota</taxon>
        <taxon>Metazoa</taxon>
        <taxon>Chordata</taxon>
        <taxon>Craniata</taxon>
        <taxon>Vertebrata</taxon>
        <taxon>Euteleostomi</taxon>
        <taxon>Actinopterygii</taxon>
        <taxon>Neopterygii</taxon>
        <taxon>Teleostei</taxon>
        <taxon>Osteoglossocephala</taxon>
        <taxon>Osteoglossomorpha</taxon>
        <taxon>Osteoglossiformes</taxon>
        <taxon>Osteoglossidae</taxon>
        <taxon>Scleropages</taxon>
    </lineage>
</organism>
<dbReference type="GO" id="GO:0005925">
    <property type="term" value="C:focal adhesion"/>
    <property type="evidence" value="ECO:0007669"/>
    <property type="project" value="UniProtKB-SubCell"/>
</dbReference>
<dbReference type="STRING" id="113540.ENSSFOP00015029173"/>
<sequence>MNGERALCPCSPFRTAPLNTKFSFVSSWCWSFSADLVIDTVMERRYDFDLTYVTEKIISVFFPAVLEEERYRANLKEVSAMLKSKHQDKFQLFNLSEKRHDIIRLNPKVSDFGWPDLHAPHLDKISAICRAMETWLTSDPQHVVVLHCKGHRGKTEVIVSAYMHYSEVCAGYISYFRGLLSGAIKMSRSPLFLHQVLIPNLPNFQAGRGYFPFLRIYQSMQLVYTSGVYNPQGSSTRRLCIAIEPALLLKGEVMVKCYHWRAHGRERDAVFRLQFHTATVQGARLWFSKEELDEACNGTPNEKFPADAKVEFVFSSGSEKIKGCDYSGKSHEVMVECASTDPLLRWDSYENFNLRHQDSTEGSYLTVPPCIKNSFTIKKPLLKFTEFYYIYMAIIFLFITDITHTPGPLDGSLYAQVKKRHGPGSNTLISTNDSPAGRAEKRHGSPVHINSTTRYLSAPTEHSRYPPRFSRWQKREELHRHLVEFSGMRAEGDGEMGFMDTRHPAPVEHPGKGRAGPWSLCCGEPTCMASMPQSNGYCPDRSYNFNTRPTPPISPHSRPATSPEPMVMCQHRNTHSHHSLPWNLQCYSSESSPQYSCSCQTQGVSLPSHAYTLPPSSRLPCRDEEFAQVHQSSNLHQLCLHRSQTPNVCREMLLNGRVSPGRCCQREDLSVPVSTFHALRIGQGDPEDFRWAKEVATVQSSDLDAELRRETDVSWNREGAQNQEDELTLHSGTVVHWEKEEGGSQWEKDSEFCHRNNRRSPYMAHVSSFDSQSCPPPVCTEPSLSQSHSSSHSNLDLKTSSSSGYQTPQRPCSCSTDQPSLSESRGYASGYQSGSTSPLPTRGEDSVTSLCSSSTHDCFAPVAPVTGHCLQGPSHSKSVHLSESVVDTVACHHQVSQISQKAESLDANITCSAPSEVSSPCPGETEFFVTEVRAVPARAACFQPQESEHKNVSLSHSDSQCITITCTASPINTRSPEPTSHPEESTFRQPSGFSSSPSPEPTCSGSQRCHPPPCSPSMAQKLGAESSGHHPPHANVDDHSSHRIPQSCNGSSTPSFPMSTKYYPLSIPLLPYTGYTAVTIPSPQPALPEKQRIYGTDATHRPGSGPSGSKQSLCPKPQHVMPPSFRELPSLTKSDDGSLPLAEEVQNRVKFVQDRSQFWYKPDISRDQAVAALKGKEPGAFLIRDSSSFQGAYGLALKVAVLPLNAAIHSSKGDPQEQLVRHFLIEKGPRGVKIRGCPIEPHFGSLSALVHQHSITPVSLPCTLRLPESDPVRELQAASSTSTAADLLKQGAACNVLYLNSVETESLTGPKAVAKAAGVALSGDLHPGATVVHFKVSAQGITLTDNERRRHYPVSTVIFSSVDPQERRIFGFVAKKPGSVSDNICHLFAELDPEQPATAIVNFINKVLLRLQGT</sequence>
<protein>
    <submittedName>
        <fullName evidence="13">Tensin-like C1 domain-containing phosphatase-like</fullName>
    </submittedName>
</protein>
<dbReference type="CDD" id="cd09927">
    <property type="entry name" value="SH2_Tensin_like"/>
    <property type="match status" value="1"/>
</dbReference>
<evidence type="ECO:0000256" key="5">
    <source>
        <dbReference type="ARBA" id="ARBA00022912"/>
    </source>
</evidence>
<dbReference type="PANTHER" id="PTHR45734">
    <property type="entry name" value="TENSIN"/>
    <property type="match status" value="1"/>
</dbReference>
<evidence type="ECO:0000256" key="1">
    <source>
        <dbReference type="ARBA" id="ARBA00004246"/>
    </source>
</evidence>
<evidence type="ECO:0000259" key="12">
    <source>
        <dbReference type="PROSITE" id="PS51182"/>
    </source>
</evidence>
<dbReference type="Gene3D" id="3.30.505.10">
    <property type="entry name" value="SH2 domain"/>
    <property type="match status" value="1"/>
</dbReference>
<dbReference type="CDD" id="cd01213">
    <property type="entry name" value="PTB_tensin"/>
    <property type="match status" value="1"/>
</dbReference>
<dbReference type="PROSITE" id="PS51182">
    <property type="entry name" value="C2_TENSIN"/>
    <property type="match status" value="1"/>
</dbReference>
<dbReference type="InterPro" id="IPR013625">
    <property type="entry name" value="PTB"/>
</dbReference>
<comment type="similarity">
    <text evidence="2">Belongs to the PTEN phosphatase protein family.</text>
</comment>
<comment type="subcellular location">
    <subcellularLocation>
        <location evidence="1">Cell junction</location>
        <location evidence="1">Focal adhesion</location>
    </subcellularLocation>
</comment>
<dbReference type="InterPro" id="IPR035892">
    <property type="entry name" value="C2_domain_sf"/>
</dbReference>
<evidence type="ECO:0000259" key="11">
    <source>
        <dbReference type="PROSITE" id="PS51181"/>
    </source>
</evidence>
<feature type="region of interest" description="Disordered" evidence="9">
    <location>
        <begin position="422"/>
        <end position="466"/>
    </location>
</feature>
<feature type="compositionally biased region" description="Low complexity" evidence="9">
    <location>
        <begin position="783"/>
        <end position="793"/>
    </location>
</feature>
<keyword evidence="3" id="KW-0597">Phosphoprotein</keyword>
<dbReference type="GO" id="GO:0004725">
    <property type="term" value="F:protein tyrosine phosphatase activity"/>
    <property type="evidence" value="ECO:0007669"/>
    <property type="project" value="TreeGrafter"/>
</dbReference>
<evidence type="ECO:0000256" key="3">
    <source>
        <dbReference type="ARBA" id="ARBA00022553"/>
    </source>
</evidence>
<dbReference type="InterPro" id="IPR000980">
    <property type="entry name" value="SH2"/>
</dbReference>
<feature type="compositionally biased region" description="Polar residues" evidence="9">
    <location>
        <begin position="969"/>
        <end position="978"/>
    </location>
</feature>
<dbReference type="InterPro" id="IPR029021">
    <property type="entry name" value="Prot-tyrosine_phosphatase-like"/>
</dbReference>
<evidence type="ECO:0000256" key="4">
    <source>
        <dbReference type="ARBA" id="ARBA00022801"/>
    </source>
</evidence>
<dbReference type="EMBL" id="JARO02003731">
    <property type="protein sequence ID" value="KPP69896.1"/>
    <property type="molecule type" value="Genomic_DNA"/>
</dbReference>
<dbReference type="Pfam" id="PF08416">
    <property type="entry name" value="PTB"/>
    <property type="match status" value="1"/>
</dbReference>
<feature type="domain" description="Phosphatase tensin-type" evidence="11">
    <location>
        <begin position="39"/>
        <end position="218"/>
    </location>
</feature>
<dbReference type="SUPFAM" id="SSF49562">
    <property type="entry name" value="C2 domain (Calcium/lipid-binding domain, CaLB)"/>
    <property type="match status" value="1"/>
</dbReference>
<proteinExistence type="inferred from homology"/>